<evidence type="ECO:0000259" key="1">
    <source>
        <dbReference type="PROSITE" id="PS50878"/>
    </source>
</evidence>
<organism evidence="2 3">
    <name type="scientific">Mytilus galloprovincialis</name>
    <name type="common">Mediterranean mussel</name>
    <dbReference type="NCBI Taxonomy" id="29158"/>
    <lineage>
        <taxon>Eukaryota</taxon>
        <taxon>Metazoa</taxon>
        <taxon>Spiralia</taxon>
        <taxon>Lophotrochozoa</taxon>
        <taxon>Mollusca</taxon>
        <taxon>Bivalvia</taxon>
        <taxon>Autobranchia</taxon>
        <taxon>Pteriomorphia</taxon>
        <taxon>Mytilida</taxon>
        <taxon>Mytiloidea</taxon>
        <taxon>Mytilidae</taxon>
        <taxon>Mytilinae</taxon>
        <taxon>Mytilus</taxon>
    </lineage>
</organism>
<dbReference type="AlphaFoldDB" id="A0A8B6CN18"/>
<sequence length="705" mass="80258">MDYFQDLASPMDSENFDKEHFSLVENDIKHLTKTFTENKIENISPVTEVEMKSILASMKNNKSADEENIAAEHLKYGGPIMITIMTFLINAIFKHLHIPTLLKGGIACPVLKNGKPKIDPNSYRKITITSTVGKVVEKAHLSQNKNSDLPSGEMPIIAALILTELIIQAIKTKSPLYVALMDARKAFDIVWHLGLMREMHKFGLTGDNWLFFKRWYENLKSKIKWKGLLSNSIEEQQGVRQGGIWSPTAYKIFINSLLQTFERNQLGACIGPIYCGIPTVADDVALISTDPYELQTMLNVQADHANKLRYLLSEQKSTILVYNDKLPKSWSLNGKSVTLSESAVHLGIDRNITKNAGVKEVVNKRITTARKTVYSLMGAGLHGLNGVNPKVSVHLIQIYVIPRLLYGLDVISLSNTDIQKMELFFRQLLKQIQHLPKRTSIAATLLLLGRIPIEGEIHKKILKTFGNIIRNDKSVEREIAFRQLAMKDEKSGSWFTKLHNLTVIYGLPSPYDIIENPPSKISWNRLVNNCINNHFLQNLKKEAKEKSSLKYINFNDSNIGTVHNIWKSSGTDPYSINMAAIKVKIATGIMILQYQRSRFSKNCISAICPLCNIEPEDMTHFILKCEKLSSIRNRFMQELKSLLVDCNKPPLLIQELFDDKENLLHLIIDCTSYHFLTYKEQVRIETLTRGLCYKLYHKRLLLMSE</sequence>
<accession>A0A8B6CN18</accession>
<gene>
    <name evidence="2" type="ORF">MGAL_10B044405</name>
</gene>
<dbReference type="PROSITE" id="PS50878">
    <property type="entry name" value="RT_POL"/>
    <property type="match status" value="1"/>
</dbReference>
<dbReference type="InterPro" id="IPR000477">
    <property type="entry name" value="RT_dom"/>
</dbReference>
<evidence type="ECO:0000313" key="3">
    <source>
        <dbReference type="Proteomes" id="UP000596742"/>
    </source>
</evidence>
<evidence type="ECO:0000313" key="2">
    <source>
        <dbReference type="EMBL" id="VDI07553.1"/>
    </source>
</evidence>
<proteinExistence type="predicted"/>
<dbReference type="PANTHER" id="PTHR19446">
    <property type="entry name" value="REVERSE TRANSCRIPTASES"/>
    <property type="match status" value="1"/>
</dbReference>
<comment type="caution">
    <text evidence="2">The sequence shown here is derived from an EMBL/GenBank/DDBJ whole genome shotgun (WGS) entry which is preliminary data.</text>
</comment>
<protein>
    <recommendedName>
        <fullName evidence="1">Reverse transcriptase domain-containing protein</fullName>
    </recommendedName>
</protein>
<name>A0A8B6CN18_MYTGA</name>
<dbReference type="Pfam" id="PF00078">
    <property type="entry name" value="RVT_1"/>
    <property type="match status" value="1"/>
</dbReference>
<reference evidence="2" key="1">
    <citation type="submission" date="2018-11" db="EMBL/GenBank/DDBJ databases">
        <authorList>
            <person name="Alioto T."/>
            <person name="Alioto T."/>
        </authorList>
    </citation>
    <scope>NUCLEOTIDE SEQUENCE</scope>
</reference>
<dbReference type="OrthoDB" id="6131045at2759"/>
<dbReference type="EMBL" id="UYJE01002070">
    <property type="protein sequence ID" value="VDI07553.1"/>
    <property type="molecule type" value="Genomic_DNA"/>
</dbReference>
<feature type="domain" description="Reverse transcriptase" evidence="1">
    <location>
        <begin position="94"/>
        <end position="337"/>
    </location>
</feature>
<dbReference type="Proteomes" id="UP000596742">
    <property type="component" value="Unassembled WGS sequence"/>
</dbReference>
<keyword evidence="3" id="KW-1185">Reference proteome</keyword>